<gene>
    <name evidence="1" type="ORF">HPB51_021654</name>
</gene>
<reference evidence="1" key="2">
    <citation type="submission" date="2021-09" db="EMBL/GenBank/DDBJ databases">
        <authorList>
            <person name="Jia N."/>
            <person name="Wang J."/>
            <person name="Shi W."/>
            <person name="Du L."/>
            <person name="Sun Y."/>
            <person name="Zhan W."/>
            <person name="Jiang J."/>
            <person name="Wang Q."/>
            <person name="Zhang B."/>
            <person name="Ji P."/>
            <person name="Sakyi L.B."/>
            <person name="Cui X."/>
            <person name="Yuan T."/>
            <person name="Jiang B."/>
            <person name="Yang W."/>
            <person name="Lam T.T.-Y."/>
            <person name="Chang Q."/>
            <person name="Ding S."/>
            <person name="Wang X."/>
            <person name="Zhu J."/>
            <person name="Ruan X."/>
            <person name="Zhao L."/>
            <person name="Wei J."/>
            <person name="Que T."/>
            <person name="Du C."/>
            <person name="Cheng J."/>
            <person name="Dai P."/>
            <person name="Han X."/>
            <person name="Huang E."/>
            <person name="Gao Y."/>
            <person name="Liu J."/>
            <person name="Shao H."/>
            <person name="Ye R."/>
            <person name="Li L."/>
            <person name="Wei W."/>
            <person name="Wang X."/>
            <person name="Wang C."/>
            <person name="Huo Q."/>
            <person name="Li W."/>
            <person name="Guo W."/>
            <person name="Chen H."/>
            <person name="Chen S."/>
            <person name="Zhou L."/>
            <person name="Zhou L."/>
            <person name="Ni X."/>
            <person name="Tian J."/>
            <person name="Zhou Y."/>
            <person name="Sheng Y."/>
            <person name="Liu T."/>
            <person name="Pan Y."/>
            <person name="Xia L."/>
            <person name="Li J."/>
            <person name="Zhao F."/>
            <person name="Cao W."/>
        </authorList>
    </citation>
    <scope>NUCLEOTIDE SEQUENCE</scope>
    <source>
        <strain evidence="1">Rmic-2018</strain>
        <tissue evidence="1">Larvae</tissue>
    </source>
</reference>
<dbReference type="EMBL" id="JABSTU010000002">
    <property type="protein sequence ID" value="KAH8038097.1"/>
    <property type="molecule type" value="Genomic_DNA"/>
</dbReference>
<sequence length="230" mass="26749">MPIVCTFGRLLGQPATLPEEGLCDYAFYEFHYQPYGSPNFLNPNHLLLQRYMNATRRRRKTQYGLGFTPFDLGDFQYQLTVVDVNSLIKIFWDARIYHYGMLTVAHVTTVSDLTLILNILQLCYKHLRKGNVSVDEDAQIVRVIDAKTSDVITYDNEDTLRLKLCTMKGNYTKLHYGLAVYDVDHDDLANNCIGQSRYEGYSRLKMINKLNEFFRSYLTAADEENCLRMY</sequence>
<dbReference type="Proteomes" id="UP000821866">
    <property type="component" value="Chromosome 10"/>
</dbReference>
<proteinExistence type="predicted"/>
<protein>
    <submittedName>
        <fullName evidence="1">Uncharacterized protein</fullName>
    </submittedName>
</protein>
<comment type="caution">
    <text evidence="1">The sequence shown here is derived from an EMBL/GenBank/DDBJ whole genome shotgun (WGS) entry which is preliminary data.</text>
</comment>
<accession>A0A9J6EUV9</accession>
<evidence type="ECO:0000313" key="1">
    <source>
        <dbReference type="EMBL" id="KAH8038097.1"/>
    </source>
</evidence>
<reference evidence="1" key="1">
    <citation type="journal article" date="2020" name="Cell">
        <title>Large-Scale Comparative Analyses of Tick Genomes Elucidate Their Genetic Diversity and Vector Capacities.</title>
        <authorList>
            <consortium name="Tick Genome and Microbiome Consortium (TIGMIC)"/>
            <person name="Jia N."/>
            <person name="Wang J."/>
            <person name="Shi W."/>
            <person name="Du L."/>
            <person name="Sun Y."/>
            <person name="Zhan W."/>
            <person name="Jiang J.F."/>
            <person name="Wang Q."/>
            <person name="Zhang B."/>
            <person name="Ji P."/>
            <person name="Bell-Sakyi L."/>
            <person name="Cui X.M."/>
            <person name="Yuan T.T."/>
            <person name="Jiang B.G."/>
            <person name="Yang W.F."/>
            <person name="Lam T.T."/>
            <person name="Chang Q.C."/>
            <person name="Ding S.J."/>
            <person name="Wang X.J."/>
            <person name="Zhu J.G."/>
            <person name="Ruan X.D."/>
            <person name="Zhao L."/>
            <person name="Wei J.T."/>
            <person name="Ye R.Z."/>
            <person name="Que T.C."/>
            <person name="Du C.H."/>
            <person name="Zhou Y.H."/>
            <person name="Cheng J.X."/>
            <person name="Dai P.F."/>
            <person name="Guo W.B."/>
            <person name="Han X.H."/>
            <person name="Huang E.J."/>
            <person name="Li L.F."/>
            <person name="Wei W."/>
            <person name="Gao Y.C."/>
            <person name="Liu J.Z."/>
            <person name="Shao H.Z."/>
            <person name="Wang X."/>
            <person name="Wang C.C."/>
            <person name="Yang T.C."/>
            <person name="Huo Q.B."/>
            <person name="Li W."/>
            <person name="Chen H.Y."/>
            <person name="Chen S.E."/>
            <person name="Zhou L.G."/>
            <person name="Ni X.B."/>
            <person name="Tian J.H."/>
            <person name="Sheng Y."/>
            <person name="Liu T."/>
            <person name="Pan Y.S."/>
            <person name="Xia L.Y."/>
            <person name="Li J."/>
            <person name="Zhao F."/>
            <person name="Cao W.C."/>
        </authorList>
    </citation>
    <scope>NUCLEOTIDE SEQUENCE</scope>
    <source>
        <strain evidence="1">Rmic-2018</strain>
    </source>
</reference>
<organism evidence="1 2">
    <name type="scientific">Rhipicephalus microplus</name>
    <name type="common">Cattle tick</name>
    <name type="synonym">Boophilus microplus</name>
    <dbReference type="NCBI Taxonomy" id="6941"/>
    <lineage>
        <taxon>Eukaryota</taxon>
        <taxon>Metazoa</taxon>
        <taxon>Ecdysozoa</taxon>
        <taxon>Arthropoda</taxon>
        <taxon>Chelicerata</taxon>
        <taxon>Arachnida</taxon>
        <taxon>Acari</taxon>
        <taxon>Parasitiformes</taxon>
        <taxon>Ixodida</taxon>
        <taxon>Ixodoidea</taxon>
        <taxon>Ixodidae</taxon>
        <taxon>Rhipicephalinae</taxon>
        <taxon>Rhipicephalus</taxon>
        <taxon>Boophilus</taxon>
    </lineage>
</organism>
<evidence type="ECO:0000313" key="2">
    <source>
        <dbReference type="Proteomes" id="UP000821866"/>
    </source>
</evidence>
<keyword evidence="2" id="KW-1185">Reference proteome</keyword>
<dbReference type="AlphaFoldDB" id="A0A9J6EUV9"/>
<name>A0A9J6EUV9_RHIMP</name>